<dbReference type="EMBL" id="CP025012">
    <property type="protein sequence ID" value="AUW45345.1"/>
    <property type="molecule type" value="Genomic_DNA"/>
</dbReference>
<accession>A0A2K9ZAQ5</accession>
<sequence length="61" mass="6555">MADEDSAAPNWIEDIDIRHIATPAAKPPEVGNTPGCPIKAAPSVPVSIFLMSMWPPILARF</sequence>
<gene>
    <name evidence="1" type="ORF">CUJ84_Chr005056</name>
</gene>
<organism evidence="1 2">
    <name type="scientific">Rhizobium leguminosarum</name>
    <dbReference type="NCBI Taxonomy" id="384"/>
    <lineage>
        <taxon>Bacteria</taxon>
        <taxon>Pseudomonadati</taxon>
        <taxon>Pseudomonadota</taxon>
        <taxon>Alphaproteobacteria</taxon>
        <taxon>Hyphomicrobiales</taxon>
        <taxon>Rhizobiaceae</taxon>
        <taxon>Rhizobium/Agrobacterium group</taxon>
        <taxon>Rhizobium</taxon>
    </lineage>
</organism>
<evidence type="ECO:0000313" key="2">
    <source>
        <dbReference type="Proteomes" id="UP000238523"/>
    </source>
</evidence>
<protein>
    <submittedName>
        <fullName evidence="1">Uncharacterized protein</fullName>
    </submittedName>
</protein>
<dbReference type="Proteomes" id="UP000238523">
    <property type="component" value="Chromosome"/>
</dbReference>
<evidence type="ECO:0000313" key="1">
    <source>
        <dbReference type="EMBL" id="AUW45345.1"/>
    </source>
</evidence>
<dbReference type="AlphaFoldDB" id="A0A2K9ZAQ5"/>
<name>A0A2K9ZAQ5_RHILE</name>
<proteinExistence type="predicted"/>
<reference evidence="1 2" key="1">
    <citation type="submission" date="2017-11" db="EMBL/GenBank/DDBJ databases">
        <title>Complete genome of Rhizobium leguminosarum Norway, an ineffective micro-symbiont.</title>
        <authorList>
            <person name="Hoffrichter A."/>
            <person name="Liang J."/>
            <person name="Brachmann A."/>
            <person name="Marin M."/>
        </authorList>
    </citation>
    <scope>NUCLEOTIDE SEQUENCE [LARGE SCALE GENOMIC DNA]</scope>
    <source>
        <strain evidence="1 2">Norway</strain>
    </source>
</reference>